<accession>A0A0L7QIZ8</accession>
<evidence type="ECO:0000313" key="1">
    <source>
        <dbReference type="EMBL" id="KOC58544.1"/>
    </source>
</evidence>
<sequence>MIFLIDRQFFKDIEENTKEIREEFNIDIDEIIVDCLSFYVANINNYVTDGLIMAEILHPEKIDTFKWRKQRNPNSKNKFRVHETINDDSSFWDSLSNMFYENVPDGMLHNPDRDIITDAYGRDIERYCRVNVVVNALGRYTWYDSENTPHGLINVDQVIRLKQEDLEMNKRTVLMDTGGIVDRGYCEEILNHYGVDALTLIPPITMAMNSTNNTSHWFDTMDGYIDTLTELSQNEDGDDVIADLCTTDFIDRCNAFSRQVGRWIKSNYSNSGILTKVEVLEDIEFKNDFILAIPCIIEDLEEILGILIAHFLRYGTMDNIAETEFYGYMLGAVELDNGRVMEYYGIRPREYLDLMISHLSSDFQTKLPRTSPSNDVISVNADFKQPQVRIRNLAVSTYGMLLTDALEYYDPFKPTSPTVGQLPDFVLDYELICETAMTFAILPTHARVEQLKKIYHGFPPTMTTRSGQIPLVFTLEGIVSRCVNLAGTRLDLRQADIDLQIKEFENFANALNNVTGAEKNNFKQIPYQQFEEFQEAVSVSLEFDDGVIQSSSREIVYSRILWELYLFIPDPAVLKHHHVGRGQEKRAITPETDSEILNSIIWDSKDKAIVNNTVETFDIETLCEESYRICDKIDSFVRRKLCKYVRSVNYVDMIKFVKDKDIAAAQKELIENPNCTKLDISKVYRIIGSKTENPGDLANNVMTLSCKSKSIKIPSWHKIVGVNGFVTDVDSYIFPHAITSCFARGLNTLLEVAIESRTSAMSIYYQTDAMQESEYFTRRTQEIGARIWRVHKGVDCKTPHYEPIFIPEKASLDNFMGAWYLDEETGKEKPIMSKTEDIRGRVIKLRSPLHCQHPDRTGVCERCYGMIAESIMPGDSIGHLAPTSMQKQQTQRILSNKHMVASAMAELYIPLEGEKKYVSVPIDSSEIFLNKNLAGKEVRITFAGGSAKNLQDIMFVDDLHSISPTRLTQIDALRFDIVVNHEIIDSNVIHPSTEARVPYFTTEMLEYFRKVGWYTNEAGDIEVNLKDWDVALPMLRLPMVQLSTPKHMYAVRDMIITAAKRKANGDIDHEGYQKAIAKAPTPSAAFQALYDHFIKVTDYDRRGYEAVKKFSLKFIELNYRPVFMARRRGDYSVKPKLVRVFAAMTDDKRTFHFHINQLDEFKTHLAEYLIEPEIIQVPMYDFSKRNLKLMDGYAPRGSQPKLIEYVLDDGCGKMLSLQPGQGKTFTSLAAAVKIDGKIFISIDAQFFHLWDEAFNGKKKILDVDPLKQVIYAKGSQQLKKLMEMCKAGELKDVEVFIVSRRTMIIYLETYNKCNQHFEGVFPIDPEALYADMDIGTRICDEFHKGLAAAYYEELHMHVNKSISLSGTPKDGSEKDRIVDVMFPKEHCMPEVEYIQYIEFNCMFYGLREPEKAKTSVRGSTDYNHIAYEQYLMKNPKLKAGYYNMIKEWFQHCYVNVKVDSQKSAIFVASTEMALDLHAYLQEAFPDINFTHYCASIGDKYKEASEGDCMITTPKSFGTGFDIVDLIVVLQTIALKSVKTQEQIACRLRELKNYPNMTPRFYYLTCVDIPKHLEYHEEKKIQFCNKAKEQKCIFLNDVI</sequence>
<dbReference type="EMBL" id="KQ415617">
    <property type="protein sequence ID" value="KOC58544.1"/>
    <property type="molecule type" value="Genomic_DNA"/>
</dbReference>
<keyword evidence="1" id="KW-0804">Transcription</keyword>
<evidence type="ECO:0000313" key="2">
    <source>
        <dbReference type="Proteomes" id="UP000053825"/>
    </source>
</evidence>
<proteinExistence type="predicted"/>
<protein>
    <submittedName>
        <fullName evidence="1">DNA-directed RNA polymerase subunit beta</fullName>
    </submittedName>
</protein>
<name>A0A0L7QIZ8_9HYME</name>
<dbReference type="SUPFAM" id="SSF52540">
    <property type="entry name" value="P-loop containing nucleoside triphosphate hydrolases"/>
    <property type="match status" value="2"/>
</dbReference>
<organism evidence="1 2">
    <name type="scientific">Habropoda laboriosa</name>
    <dbReference type="NCBI Taxonomy" id="597456"/>
    <lineage>
        <taxon>Eukaryota</taxon>
        <taxon>Metazoa</taxon>
        <taxon>Ecdysozoa</taxon>
        <taxon>Arthropoda</taxon>
        <taxon>Hexapoda</taxon>
        <taxon>Insecta</taxon>
        <taxon>Pterygota</taxon>
        <taxon>Neoptera</taxon>
        <taxon>Endopterygota</taxon>
        <taxon>Hymenoptera</taxon>
        <taxon>Apocrita</taxon>
        <taxon>Aculeata</taxon>
        <taxon>Apoidea</taxon>
        <taxon>Anthophila</taxon>
        <taxon>Apidae</taxon>
        <taxon>Habropoda</taxon>
    </lineage>
</organism>
<dbReference type="Gene3D" id="3.40.50.300">
    <property type="entry name" value="P-loop containing nucleotide triphosphate hydrolases"/>
    <property type="match status" value="1"/>
</dbReference>
<gene>
    <name evidence="1" type="ORF">WH47_09783</name>
</gene>
<dbReference type="InterPro" id="IPR027417">
    <property type="entry name" value="P-loop_NTPase"/>
</dbReference>
<keyword evidence="2" id="KW-1185">Reference proteome</keyword>
<dbReference type="Proteomes" id="UP000053825">
    <property type="component" value="Unassembled WGS sequence"/>
</dbReference>
<reference evidence="1 2" key="1">
    <citation type="submission" date="2015-07" db="EMBL/GenBank/DDBJ databases">
        <title>The genome of Habropoda laboriosa.</title>
        <authorList>
            <person name="Pan H."/>
            <person name="Kapheim K."/>
        </authorList>
    </citation>
    <scope>NUCLEOTIDE SEQUENCE [LARGE SCALE GENOMIC DNA]</scope>
    <source>
        <strain evidence="1">0110345459</strain>
    </source>
</reference>
<dbReference type="GO" id="GO:0000428">
    <property type="term" value="C:DNA-directed RNA polymerase complex"/>
    <property type="evidence" value="ECO:0007669"/>
    <property type="project" value="UniProtKB-KW"/>
</dbReference>
<keyword evidence="1" id="KW-0240">DNA-directed RNA polymerase</keyword>